<dbReference type="PANTHER" id="PTHR12991">
    <property type="entry name" value="NITROGEN PERMEASE REGULATOR 2/TUMOR SUPPRESSOR CANDIDATE 4"/>
    <property type="match status" value="1"/>
</dbReference>
<reference evidence="2 3" key="2">
    <citation type="submission" date="2017-02" db="EMBL/GenBank/DDBJ databases">
        <title>A genome survey and senescence transcriptome analysis in Lentinula edodes.</title>
        <authorList>
            <person name="Sakamoto Y."/>
            <person name="Nakade K."/>
            <person name="Sato S."/>
            <person name="Yoshida Y."/>
            <person name="Miyazaki K."/>
            <person name="Natsume S."/>
            <person name="Konno N."/>
        </authorList>
    </citation>
    <scope>NUCLEOTIDE SEQUENCE [LARGE SCALE GENOMIC DNA]</scope>
    <source>
        <strain evidence="2 3">NBRC 111202</strain>
    </source>
</reference>
<keyword evidence="3" id="KW-1185">Reference proteome</keyword>
<dbReference type="InterPro" id="IPR009348">
    <property type="entry name" value="NPR2-like"/>
</dbReference>
<proteinExistence type="inferred from homology"/>
<dbReference type="Proteomes" id="UP000188533">
    <property type="component" value="Unassembled WGS sequence"/>
</dbReference>
<organism evidence="2 3">
    <name type="scientific">Lentinula edodes</name>
    <name type="common">Shiitake mushroom</name>
    <name type="synonym">Lentinus edodes</name>
    <dbReference type="NCBI Taxonomy" id="5353"/>
    <lineage>
        <taxon>Eukaryota</taxon>
        <taxon>Fungi</taxon>
        <taxon>Dikarya</taxon>
        <taxon>Basidiomycota</taxon>
        <taxon>Agaricomycotina</taxon>
        <taxon>Agaricomycetes</taxon>
        <taxon>Agaricomycetidae</taxon>
        <taxon>Agaricales</taxon>
        <taxon>Marasmiineae</taxon>
        <taxon>Omphalotaceae</taxon>
        <taxon>Lentinula</taxon>
    </lineage>
</organism>
<dbReference type="AlphaFoldDB" id="A0A1Q3E2B2"/>
<comment type="caution">
    <text evidence="2">The sequence shown here is derived from an EMBL/GenBank/DDBJ whole genome shotgun (WGS) entry which is preliminary data.</text>
</comment>
<comment type="similarity">
    <text evidence="1">Belongs to the NPR2 family.</text>
</comment>
<accession>A0A1Q3E2B2</accession>
<dbReference type="GO" id="GO:0005774">
    <property type="term" value="C:vacuolar membrane"/>
    <property type="evidence" value="ECO:0007669"/>
    <property type="project" value="TreeGrafter"/>
</dbReference>
<evidence type="ECO:0000313" key="3">
    <source>
        <dbReference type="Proteomes" id="UP000188533"/>
    </source>
</evidence>
<sequence>MGFPSQLRGKYQRNFFRFNLCFVFERTADLSCYEPIVRKISRVLASCEEESEFLSTPDQFNSIELKIFPFYPNPPAVKDWMVPIALINLVRRIEDNWDLTMSKVCRYIDGVNHVSRIAHLADCDVTLTREAISHLLYYQVIMTIDIFQYSNMYTLRKSIQWLADEAHVKEECGPYSTKPGFPIPDWPKLLHLYSRMKPGRTVLEWLEEYKVQELGIDVRRFTSFGVIKGFLRR</sequence>
<dbReference type="STRING" id="5353.A0A1Q3E2B2"/>
<gene>
    <name evidence="2" type="ORF">LENED_002760</name>
</gene>
<dbReference type="GO" id="GO:0005096">
    <property type="term" value="F:GTPase activator activity"/>
    <property type="evidence" value="ECO:0007669"/>
    <property type="project" value="TreeGrafter"/>
</dbReference>
<protein>
    <submittedName>
        <fullName evidence="2">Nitrogen permease regulator 2</fullName>
    </submittedName>
</protein>
<dbReference type="GO" id="GO:1990130">
    <property type="term" value="C:GATOR1 complex"/>
    <property type="evidence" value="ECO:0007669"/>
    <property type="project" value="TreeGrafter"/>
</dbReference>
<dbReference type="GO" id="GO:1904262">
    <property type="term" value="P:negative regulation of TORC1 signaling"/>
    <property type="evidence" value="ECO:0007669"/>
    <property type="project" value="TreeGrafter"/>
</dbReference>
<name>A0A1Q3E2B2_LENED</name>
<evidence type="ECO:0000313" key="2">
    <source>
        <dbReference type="EMBL" id="GAW01179.1"/>
    </source>
</evidence>
<dbReference type="GO" id="GO:0010508">
    <property type="term" value="P:positive regulation of autophagy"/>
    <property type="evidence" value="ECO:0007669"/>
    <property type="project" value="TreeGrafter"/>
</dbReference>
<evidence type="ECO:0000256" key="1">
    <source>
        <dbReference type="ARBA" id="ARBA00008433"/>
    </source>
</evidence>
<dbReference type="Pfam" id="PF06218">
    <property type="entry name" value="NPR2"/>
    <property type="match status" value="2"/>
</dbReference>
<dbReference type="PANTHER" id="PTHR12991:SF10">
    <property type="entry name" value="GATOR COMPLEX PROTEIN NPRL2"/>
    <property type="match status" value="1"/>
</dbReference>
<dbReference type="EMBL" id="BDGU01000053">
    <property type="protein sequence ID" value="GAW01179.1"/>
    <property type="molecule type" value="Genomic_DNA"/>
</dbReference>
<reference evidence="2 3" key="1">
    <citation type="submission" date="2016-08" db="EMBL/GenBank/DDBJ databases">
        <authorList>
            <consortium name="Lentinula edodes genome sequencing consortium"/>
            <person name="Sakamoto Y."/>
            <person name="Nakade K."/>
            <person name="Sato S."/>
            <person name="Yoshida Y."/>
            <person name="Miyazaki K."/>
            <person name="Natsume S."/>
            <person name="Konno N."/>
        </authorList>
    </citation>
    <scope>NUCLEOTIDE SEQUENCE [LARGE SCALE GENOMIC DNA]</scope>
    <source>
        <strain evidence="2 3">NBRC 111202</strain>
    </source>
</reference>